<dbReference type="Proteomes" id="UP000250140">
    <property type="component" value="Unassembled WGS sequence"/>
</dbReference>
<feature type="domain" description="Heterokaryon incompatibility" evidence="1">
    <location>
        <begin position="22"/>
        <end position="113"/>
    </location>
</feature>
<dbReference type="InterPro" id="IPR010730">
    <property type="entry name" value="HET"/>
</dbReference>
<protein>
    <submittedName>
        <fullName evidence="2">HET-domain-containing protein</fullName>
    </submittedName>
</protein>
<gene>
    <name evidence="2" type="ORF">AOQ84DRAFT_278024</name>
</gene>
<evidence type="ECO:0000313" key="2">
    <source>
        <dbReference type="EMBL" id="OCL13293.1"/>
    </source>
</evidence>
<dbReference type="PANTHER" id="PTHR10622">
    <property type="entry name" value="HET DOMAIN-CONTAINING PROTEIN"/>
    <property type="match status" value="1"/>
</dbReference>
<organism evidence="2 3">
    <name type="scientific">Glonium stellatum</name>
    <dbReference type="NCBI Taxonomy" id="574774"/>
    <lineage>
        <taxon>Eukaryota</taxon>
        <taxon>Fungi</taxon>
        <taxon>Dikarya</taxon>
        <taxon>Ascomycota</taxon>
        <taxon>Pezizomycotina</taxon>
        <taxon>Dothideomycetes</taxon>
        <taxon>Pleosporomycetidae</taxon>
        <taxon>Gloniales</taxon>
        <taxon>Gloniaceae</taxon>
        <taxon>Glonium</taxon>
    </lineage>
</organism>
<sequence>MWLLHTSNPVLHQFTGVDTPHYAIFSHTWGKEEVTFDIMQEYHQTGRRPCLAGYEKVEQCCAKARSAGFEWVWIDTCCVDKRSSAELSEALNSMFRWYQGATICYAYLEDYTAGKSELSDSRWFTRGWTLQELIAPPTVEFLAKDWTEIGTKTSLQKEIARITGVNSRILCRISHVGKASVAKRMSWAARRQTSRLEDEAYCLMGLFGVNMPMLYGEGKMAFERLQLEIIKNSNDHSIFAW</sequence>
<dbReference type="EMBL" id="KV748744">
    <property type="protein sequence ID" value="OCL13293.1"/>
    <property type="molecule type" value="Genomic_DNA"/>
</dbReference>
<dbReference type="AlphaFoldDB" id="A0A8E2JXL8"/>
<reference evidence="2 3" key="1">
    <citation type="journal article" date="2016" name="Nat. Commun.">
        <title>Ectomycorrhizal ecology is imprinted in the genome of the dominant symbiotic fungus Cenococcum geophilum.</title>
        <authorList>
            <consortium name="DOE Joint Genome Institute"/>
            <person name="Peter M."/>
            <person name="Kohler A."/>
            <person name="Ohm R.A."/>
            <person name="Kuo A."/>
            <person name="Krutzmann J."/>
            <person name="Morin E."/>
            <person name="Arend M."/>
            <person name="Barry K.W."/>
            <person name="Binder M."/>
            <person name="Choi C."/>
            <person name="Clum A."/>
            <person name="Copeland A."/>
            <person name="Grisel N."/>
            <person name="Haridas S."/>
            <person name="Kipfer T."/>
            <person name="LaButti K."/>
            <person name="Lindquist E."/>
            <person name="Lipzen A."/>
            <person name="Maire R."/>
            <person name="Meier B."/>
            <person name="Mihaltcheva S."/>
            <person name="Molinier V."/>
            <person name="Murat C."/>
            <person name="Poggeler S."/>
            <person name="Quandt C.A."/>
            <person name="Sperisen C."/>
            <person name="Tritt A."/>
            <person name="Tisserant E."/>
            <person name="Crous P.W."/>
            <person name="Henrissat B."/>
            <person name="Nehls U."/>
            <person name="Egli S."/>
            <person name="Spatafora J.W."/>
            <person name="Grigoriev I.V."/>
            <person name="Martin F.M."/>
        </authorList>
    </citation>
    <scope>NUCLEOTIDE SEQUENCE [LARGE SCALE GENOMIC DNA]</scope>
    <source>
        <strain evidence="2 3">CBS 207.34</strain>
    </source>
</reference>
<dbReference type="OrthoDB" id="20872at2759"/>
<evidence type="ECO:0000313" key="3">
    <source>
        <dbReference type="Proteomes" id="UP000250140"/>
    </source>
</evidence>
<dbReference type="Pfam" id="PF06985">
    <property type="entry name" value="HET"/>
    <property type="match status" value="1"/>
</dbReference>
<keyword evidence="3" id="KW-1185">Reference proteome</keyword>
<dbReference type="PANTHER" id="PTHR10622:SF10">
    <property type="entry name" value="HET DOMAIN-CONTAINING PROTEIN"/>
    <property type="match status" value="1"/>
</dbReference>
<accession>A0A8E2JXL8</accession>
<feature type="non-terminal residue" evidence="2">
    <location>
        <position position="241"/>
    </location>
</feature>
<name>A0A8E2JXL8_9PEZI</name>
<evidence type="ECO:0000259" key="1">
    <source>
        <dbReference type="Pfam" id="PF06985"/>
    </source>
</evidence>
<proteinExistence type="predicted"/>